<dbReference type="PANTHER" id="PTHR44086">
    <property type="entry name" value="THIOSULFATE SULFURTRANSFERASE RDL2, MITOCHONDRIAL-RELATED"/>
    <property type="match status" value="1"/>
</dbReference>
<dbReference type="RefSeq" id="WP_271919144.1">
    <property type="nucleotide sequence ID" value="NZ_JAQNDO010000001.1"/>
</dbReference>
<reference evidence="2 3" key="1">
    <citation type="submission" date="2022-11" db="EMBL/GenBank/DDBJ databases">
        <title>Minimal conservation of predation-associated metabolite biosynthetic gene clusters underscores biosynthetic potential of Myxococcota including descriptions for ten novel species: Archangium lansinium sp. nov., Myxococcus landrumus sp. nov., Nannocystis bai.</title>
        <authorList>
            <person name="Ahearne A."/>
            <person name="Stevens C."/>
            <person name="Dowd S."/>
        </authorList>
    </citation>
    <scope>NUCLEOTIDE SEQUENCE [LARGE SCALE GENOMIC DNA]</scope>
    <source>
        <strain evidence="2 3">RJM3</strain>
    </source>
</reference>
<evidence type="ECO:0000259" key="1">
    <source>
        <dbReference type="PROSITE" id="PS50206"/>
    </source>
</evidence>
<accession>A0ABT5EP49</accession>
<dbReference type="PROSITE" id="PS50206">
    <property type="entry name" value="RHODANESE_3"/>
    <property type="match status" value="1"/>
</dbReference>
<dbReference type="InterPro" id="IPR036873">
    <property type="entry name" value="Rhodanese-like_dom_sf"/>
</dbReference>
<dbReference type="SMART" id="SM00450">
    <property type="entry name" value="RHOD"/>
    <property type="match status" value="1"/>
</dbReference>
<gene>
    <name evidence="2" type="ORF">POL67_19525</name>
</gene>
<sequence>MVSQISPRELADVIAAGKPVYLIDVRKPWEHERSALPGSLLVPLDELTERADEIEPPPGALVVAYCHHGVRSLSAAALLDRLGLPGVASLRGGIDAWSREIDPSIPRY</sequence>
<dbReference type="InterPro" id="IPR001763">
    <property type="entry name" value="Rhodanese-like_dom"/>
</dbReference>
<evidence type="ECO:0000313" key="3">
    <source>
        <dbReference type="Proteomes" id="UP001221411"/>
    </source>
</evidence>
<keyword evidence="3" id="KW-1185">Reference proteome</keyword>
<dbReference type="PANTHER" id="PTHR44086:SF10">
    <property type="entry name" value="THIOSULFATE SULFURTRANSFERASE_RHODANESE-LIKE DOMAIN-CONTAINING PROTEIN 3"/>
    <property type="match status" value="1"/>
</dbReference>
<comment type="caution">
    <text evidence="2">The sequence shown here is derived from an EMBL/GenBank/DDBJ whole genome shotgun (WGS) entry which is preliminary data.</text>
</comment>
<name>A0ABT5EP49_9BACT</name>
<dbReference type="Proteomes" id="UP001221411">
    <property type="component" value="Unassembled WGS sequence"/>
</dbReference>
<dbReference type="SUPFAM" id="SSF52821">
    <property type="entry name" value="Rhodanese/Cell cycle control phosphatase"/>
    <property type="match status" value="1"/>
</dbReference>
<protein>
    <submittedName>
        <fullName evidence="2">Rhodanese-like domain-containing protein</fullName>
    </submittedName>
</protein>
<dbReference type="Gene3D" id="3.40.250.10">
    <property type="entry name" value="Rhodanese-like domain"/>
    <property type="match status" value="1"/>
</dbReference>
<dbReference type="EMBL" id="JAQNDO010000001">
    <property type="protein sequence ID" value="MDC0743526.1"/>
    <property type="molecule type" value="Genomic_DNA"/>
</dbReference>
<organism evidence="2 3">
    <name type="scientific">Polyangium mundeleinium</name>
    <dbReference type="NCBI Taxonomy" id="2995306"/>
    <lineage>
        <taxon>Bacteria</taxon>
        <taxon>Pseudomonadati</taxon>
        <taxon>Myxococcota</taxon>
        <taxon>Polyangia</taxon>
        <taxon>Polyangiales</taxon>
        <taxon>Polyangiaceae</taxon>
        <taxon>Polyangium</taxon>
    </lineage>
</organism>
<evidence type="ECO:0000313" key="2">
    <source>
        <dbReference type="EMBL" id="MDC0743526.1"/>
    </source>
</evidence>
<feature type="domain" description="Rhodanese" evidence="1">
    <location>
        <begin position="16"/>
        <end position="106"/>
    </location>
</feature>
<proteinExistence type="predicted"/>
<dbReference type="Pfam" id="PF00581">
    <property type="entry name" value="Rhodanese"/>
    <property type="match status" value="1"/>
</dbReference>